<dbReference type="Pfam" id="PF03315">
    <property type="entry name" value="SDH_beta"/>
    <property type="match status" value="1"/>
</dbReference>
<dbReference type="Pfam" id="PF03313">
    <property type="entry name" value="SDH_alpha"/>
    <property type="match status" value="1"/>
</dbReference>
<comment type="similarity">
    <text evidence="3">Belongs to the iron-sulfur dependent L-serine dehydratase family.</text>
</comment>
<evidence type="ECO:0000256" key="8">
    <source>
        <dbReference type="ARBA" id="ARBA00023004"/>
    </source>
</evidence>
<keyword evidence="10 14" id="KW-0456">Lyase</keyword>
<accession>A0A5N3PHE1</accession>
<keyword evidence="8" id="KW-0408">Iron</keyword>
<dbReference type="EMBL" id="VCMV01000003">
    <property type="protein sequence ID" value="KAB0269139.1"/>
    <property type="molecule type" value="Genomic_DNA"/>
</dbReference>
<evidence type="ECO:0000313" key="15">
    <source>
        <dbReference type="Proteomes" id="UP000325684"/>
    </source>
</evidence>
<evidence type="ECO:0000256" key="7">
    <source>
        <dbReference type="ARBA" id="ARBA00022723"/>
    </source>
</evidence>
<evidence type="ECO:0000256" key="6">
    <source>
        <dbReference type="ARBA" id="ARBA00022485"/>
    </source>
</evidence>
<keyword evidence="9" id="KW-0411">Iron-sulfur</keyword>
<dbReference type="InterPro" id="IPR004644">
    <property type="entry name" value="Fe-S_L-Ser_mono"/>
</dbReference>
<dbReference type="PANTHER" id="PTHR30182:SF1">
    <property type="entry name" value="L-SERINE DEHYDRATASE 1"/>
    <property type="match status" value="1"/>
</dbReference>
<evidence type="ECO:0000256" key="9">
    <source>
        <dbReference type="ARBA" id="ARBA00023014"/>
    </source>
</evidence>
<dbReference type="InterPro" id="IPR029009">
    <property type="entry name" value="ASB_dom_sf"/>
</dbReference>
<comment type="cofactor">
    <cofactor evidence="1">
        <name>[4Fe-4S] cluster</name>
        <dbReference type="ChEBI" id="CHEBI:49883"/>
    </cofactor>
</comment>
<name>A0A5N3PHE1_9HYPH</name>
<comment type="caution">
    <text evidence="14">The sequence shown here is derived from an EMBL/GenBank/DDBJ whole genome shotgun (WGS) entry which is preliminary data.</text>
</comment>
<evidence type="ECO:0000259" key="12">
    <source>
        <dbReference type="Pfam" id="PF03313"/>
    </source>
</evidence>
<dbReference type="NCBIfam" id="TIGR00720">
    <property type="entry name" value="sda_mono"/>
    <property type="match status" value="1"/>
</dbReference>
<evidence type="ECO:0000256" key="4">
    <source>
        <dbReference type="ARBA" id="ARBA00012093"/>
    </source>
</evidence>
<evidence type="ECO:0000256" key="3">
    <source>
        <dbReference type="ARBA" id="ARBA00008636"/>
    </source>
</evidence>
<dbReference type="InterPro" id="IPR006311">
    <property type="entry name" value="TAT_signal"/>
</dbReference>
<dbReference type="GO" id="GO:0046872">
    <property type="term" value="F:metal ion binding"/>
    <property type="evidence" value="ECO:0007669"/>
    <property type="project" value="UniProtKB-KW"/>
</dbReference>
<dbReference type="InterPro" id="IPR051318">
    <property type="entry name" value="Fe-S_L-Ser"/>
</dbReference>
<evidence type="ECO:0000259" key="13">
    <source>
        <dbReference type="Pfam" id="PF03315"/>
    </source>
</evidence>
<comment type="pathway">
    <text evidence="2">Carbohydrate biosynthesis; gluconeogenesis.</text>
</comment>
<dbReference type="GO" id="GO:0006094">
    <property type="term" value="P:gluconeogenesis"/>
    <property type="evidence" value="ECO:0007669"/>
    <property type="project" value="UniProtKB-KW"/>
</dbReference>
<keyword evidence="7" id="KW-0479">Metal-binding</keyword>
<dbReference type="Gene3D" id="3.30.1330.90">
    <property type="entry name" value="D-3-phosphoglycerate dehydrogenase, domain 3"/>
    <property type="match status" value="1"/>
</dbReference>
<sequence length="542" mass="57573">MTRSSKNKPFPPLPETSEVPGMDRRAFLMRHAAIGAAAAMTGTTWAPEARAQQAAKEAVAQQAAKDASGLKMSGTLSPDLDVVKKSKGPVMTVLEEFYKVGPGPSSSHTIGPMRITYDFYQRCTKLPADQLAQATGLKVHLFGSLSATGKGHGTERASLAGLIGKEPATVDPLFLDEMIAKPQQTYPVQLGGKTFNLSLADIIYDAPKGEFPHPNTMTCKLMAGDKALSELEYYSVGGGFIEWKGYEPPKKGQPKYPYSTMKELRRHAETNNLSIADVVMANEVAVSGKSEEQINAFLDKIAGAMLATVKAGLSMKDDVLPGPIKLHSKAATVWERAMDQKYESDRAIALVAACALAASEENARGHLVITAPTGGSAGVMPAVVYALTESQRKVPLEKIRQGLLAGAAVGYLCKHNATLSGAEGGCQSEVGVASAMSAALIAQIMDSSPQVIENAAESALEHHLGMTCDPVAGYVQVPCIERCAFGAVKAWTAFMVATNEIASRHRVDLDTTIKTLADTGRDMNAKYKETSEAGLAQNLVLC</sequence>
<dbReference type="EC" id="4.3.1.17" evidence="4"/>
<dbReference type="InterPro" id="IPR005130">
    <property type="entry name" value="Ser_deHydtase-like_asu"/>
</dbReference>
<reference evidence="14 15" key="1">
    <citation type="journal article" date="2019" name="Microorganisms">
        <title>Genome Insights into the Novel Species Microvirga brassicacearum, a Rapeseed Endophyte with Biotechnological Potential.</title>
        <authorList>
            <person name="Jimenez-Gomez A."/>
            <person name="Saati-Santamaria Z."/>
            <person name="Igual J.M."/>
            <person name="Rivas R."/>
            <person name="Mateos P.F."/>
            <person name="Garcia-Fraile P."/>
        </authorList>
    </citation>
    <scope>NUCLEOTIDE SEQUENCE [LARGE SCALE GENOMIC DNA]</scope>
    <source>
        <strain evidence="14 15">CDVBN77</strain>
    </source>
</reference>
<dbReference type="Proteomes" id="UP000325684">
    <property type="component" value="Unassembled WGS sequence"/>
</dbReference>
<evidence type="ECO:0000256" key="5">
    <source>
        <dbReference type="ARBA" id="ARBA00022432"/>
    </source>
</evidence>
<evidence type="ECO:0000256" key="11">
    <source>
        <dbReference type="ARBA" id="ARBA00049406"/>
    </source>
</evidence>
<organism evidence="14 15">
    <name type="scientific">Microvirga brassicacearum</name>
    <dbReference type="NCBI Taxonomy" id="2580413"/>
    <lineage>
        <taxon>Bacteria</taxon>
        <taxon>Pseudomonadati</taxon>
        <taxon>Pseudomonadota</taxon>
        <taxon>Alphaproteobacteria</taxon>
        <taxon>Hyphomicrobiales</taxon>
        <taxon>Methylobacteriaceae</taxon>
        <taxon>Microvirga</taxon>
    </lineage>
</organism>
<feature type="domain" description="Serine dehydratase beta chain" evidence="13">
    <location>
        <begin position="96"/>
        <end position="244"/>
    </location>
</feature>
<feature type="domain" description="Serine dehydratase-like alpha subunit" evidence="12">
    <location>
        <begin position="271"/>
        <end position="536"/>
    </location>
</feature>
<evidence type="ECO:0000256" key="1">
    <source>
        <dbReference type="ARBA" id="ARBA00001966"/>
    </source>
</evidence>
<dbReference type="GO" id="GO:0003941">
    <property type="term" value="F:L-serine ammonia-lyase activity"/>
    <property type="evidence" value="ECO:0007669"/>
    <property type="project" value="UniProtKB-EC"/>
</dbReference>
<keyword evidence="15" id="KW-1185">Reference proteome</keyword>
<keyword evidence="5" id="KW-0312">Gluconeogenesis</keyword>
<evidence type="ECO:0000256" key="10">
    <source>
        <dbReference type="ARBA" id="ARBA00023239"/>
    </source>
</evidence>
<keyword evidence="6" id="KW-0004">4Fe-4S</keyword>
<evidence type="ECO:0000256" key="2">
    <source>
        <dbReference type="ARBA" id="ARBA00004742"/>
    </source>
</evidence>
<dbReference type="PROSITE" id="PS51318">
    <property type="entry name" value="TAT"/>
    <property type="match status" value="1"/>
</dbReference>
<dbReference type="GO" id="GO:0051539">
    <property type="term" value="F:4 iron, 4 sulfur cluster binding"/>
    <property type="evidence" value="ECO:0007669"/>
    <property type="project" value="UniProtKB-KW"/>
</dbReference>
<dbReference type="PANTHER" id="PTHR30182">
    <property type="entry name" value="L-SERINE DEHYDRATASE"/>
    <property type="match status" value="1"/>
</dbReference>
<evidence type="ECO:0000313" key="14">
    <source>
        <dbReference type="EMBL" id="KAB0269139.1"/>
    </source>
</evidence>
<protein>
    <recommendedName>
        <fullName evidence="4">L-serine ammonia-lyase</fullName>
        <ecNumber evidence="4">4.3.1.17</ecNumber>
    </recommendedName>
</protein>
<dbReference type="SUPFAM" id="SSF143548">
    <property type="entry name" value="Serine metabolism enzymes domain"/>
    <property type="match status" value="1"/>
</dbReference>
<proteinExistence type="inferred from homology"/>
<dbReference type="OrthoDB" id="9805537at2"/>
<dbReference type="InterPro" id="IPR005131">
    <property type="entry name" value="Ser_deHydtase_bsu"/>
</dbReference>
<comment type="catalytic activity">
    <reaction evidence="11">
        <text>L-serine = pyruvate + NH4(+)</text>
        <dbReference type="Rhea" id="RHEA:19169"/>
        <dbReference type="ChEBI" id="CHEBI:15361"/>
        <dbReference type="ChEBI" id="CHEBI:28938"/>
        <dbReference type="ChEBI" id="CHEBI:33384"/>
        <dbReference type="EC" id="4.3.1.17"/>
    </reaction>
</comment>
<dbReference type="AlphaFoldDB" id="A0A5N3PHE1"/>
<gene>
    <name evidence="14" type="ORF">FEZ63_03250</name>
</gene>